<dbReference type="EMBL" id="NPBQ01000013">
    <property type="protein sequence ID" value="PAD85012.1"/>
    <property type="molecule type" value="Genomic_DNA"/>
</dbReference>
<organism evidence="3 4">
    <name type="scientific">Niallia circulans</name>
    <name type="common">Bacillus circulans</name>
    <dbReference type="NCBI Taxonomy" id="1397"/>
    <lineage>
        <taxon>Bacteria</taxon>
        <taxon>Bacillati</taxon>
        <taxon>Bacillota</taxon>
        <taxon>Bacilli</taxon>
        <taxon>Bacillales</taxon>
        <taxon>Bacillaceae</taxon>
        <taxon>Niallia</taxon>
    </lineage>
</organism>
<accession>A0AA91Z2E7</accession>
<feature type="transmembrane region" description="Helical" evidence="2">
    <location>
        <begin position="105"/>
        <end position="123"/>
    </location>
</feature>
<evidence type="ECO:0000313" key="4">
    <source>
        <dbReference type="Proteomes" id="UP000216961"/>
    </source>
</evidence>
<feature type="coiled-coil region" evidence="1">
    <location>
        <begin position="5"/>
        <end position="71"/>
    </location>
</feature>
<keyword evidence="2" id="KW-0472">Membrane</keyword>
<evidence type="ECO:0000256" key="1">
    <source>
        <dbReference type="SAM" id="Coils"/>
    </source>
</evidence>
<keyword evidence="2" id="KW-0812">Transmembrane</keyword>
<reference evidence="3 4" key="1">
    <citation type="submission" date="2017-07" db="EMBL/GenBank/DDBJ databases">
        <title>Isolation and whole genome analysis of endospore-forming bacteria from heroin.</title>
        <authorList>
            <person name="Kalinowski J."/>
            <person name="Ahrens B."/>
            <person name="Al-Dilaimi A."/>
            <person name="Winkler A."/>
            <person name="Wibberg D."/>
            <person name="Schleenbecker U."/>
            <person name="Ruckert C."/>
            <person name="Wolfel R."/>
            <person name="Grass G."/>
        </authorList>
    </citation>
    <scope>NUCLEOTIDE SEQUENCE [LARGE SCALE GENOMIC DNA]</scope>
    <source>
        <strain evidence="3 4">7521-2</strain>
    </source>
</reference>
<sequence>MAESIEAIQVEIEHMKKDIDEVKADVKETKTMLTKNINQLTLTQIQQTEILKNQERQNAEMKEDINGLKTHVDSEIGNLRNDFKETTNTHTKWYQTYLTDNTSKVFRIFMFIIIIVSGVKIAISDIPKILQSFGL</sequence>
<dbReference type="RefSeq" id="WP_095328554.1">
    <property type="nucleotide sequence ID" value="NZ_NPBQ01000013.1"/>
</dbReference>
<name>A0AA91Z2E7_NIACI</name>
<gene>
    <name evidence="3" type="ORF">CHH57_01495</name>
</gene>
<evidence type="ECO:0000313" key="3">
    <source>
        <dbReference type="EMBL" id="PAD85012.1"/>
    </source>
</evidence>
<protein>
    <submittedName>
        <fullName evidence="3">Uncharacterized protein</fullName>
    </submittedName>
</protein>
<dbReference type="AlphaFoldDB" id="A0AA91Z2E7"/>
<keyword evidence="1" id="KW-0175">Coiled coil</keyword>
<keyword evidence="2" id="KW-1133">Transmembrane helix</keyword>
<evidence type="ECO:0000256" key="2">
    <source>
        <dbReference type="SAM" id="Phobius"/>
    </source>
</evidence>
<comment type="caution">
    <text evidence="3">The sequence shown here is derived from an EMBL/GenBank/DDBJ whole genome shotgun (WGS) entry which is preliminary data.</text>
</comment>
<proteinExistence type="predicted"/>
<dbReference type="Proteomes" id="UP000216961">
    <property type="component" value="Unassembled WGS sequence"/>
</dbReference>